<dbReference type="InterPro" id="IPR029044">
    <property type="entry name" value="Nucleotide-diphossugar_trans"/>
</dbReference>
<keyword evidence="4 7" id="KW-0548">Nucleotidyltransferase</keyword>
<name>A0A2G6KBN8_9BACT</name>
<feature type="domain" description="Nucleotidyl transferase" evidence="6">
    <location>
        <begin position="9"/>
        <end position="272"/>
    </location>
</feature>
<dbReference type="GO" id="GO:0003983">
    <property type="term" value="F:UTP:glucose-1-phosphate uridylyltransferase activity"/>
    <property type="evidence" value="ECO:0007669"/>
    <property type="project" value="UniProtKB-EC"/>
</dbReference>
<evidence type="ECO:0000259" key="6">
    <source>
        <dbReference type="Pfam" id="PF00483"/>
    </source>
</evidence>
<dbReference type="Gene3D" id="3.90.550.10">
    <property type="entry name" value="Spore Coat Polysaccharide Biosynthesis Protein SpsA, Chain A"/>
    <property type="match status" value="1"/>
</dbReference>
<evidence type="ECO:0000313" key="7">
    <source>
        <dbReference type="EMBL" id="PIE33116.1"/>
    </source>
</evidence>
<dbReference type="GO" id="GO:0006011">
    <property type="term" value="P:UDP-alpha-D-glucose metabolic process"/>
    <property type="evidence" value="ECO:0007669"/>
    <property type="project" value="InterPro"/>
</dbReference>
<proteinExistence type="inferred from homology"/>
<comment type="caution">
    <text evidence="7">The sequence shown here is derived from an EMBL/GenBank/DDBJ whole genome shotgun (WGS) entry which is preliminary data.</text>
</comment>
<evidence type="ECO:0000256" key="4">
    <source>
        <dbReference type="ARBA" id="ARBA00022695"/>
    </source>
</evidence>
<dbReference type="PANTHER" id="PTHR43197:SF1">
    <property type="entry name" value="UTP--GLUCOSE-1-PHOSPHATE URIDYLYLTRANSFERASE"/>
    <property type="match status" value="1"/>
</dbReference>
<accession>A0A2G6KBN8</accession>
<evidence type="ECO:0000256" key="3">
    <source>
        <dbReference type="ARBA" id="ARBA00022679"/>
    </source>
</evidence>
<dbReference type="PANTHER" id="PTHR43197">
    <property type="entry name" value="UTP--GLUCOSE-1-PHOSPHATE URIDYLYLTRANSFERASE"/>
    <property type="match status" value="1"/>
</dbReference>
<sequence length="290" mass="32753">MKLQSKITKGVIAVAGSGTRFLPATKSLPKEMLPIVDKPIVHYVVEEMVQSGITDIVFVTRADKKALEDYFDQNAVLENELRQAGKTTSLEEVERISRMANFIYIRQKGPYGNGTPVLNAKSIVGNEPFVFAFGDDLVKSTIPFTQQLIKNYQQNQALVMGCQEVKLEEVHLYGIIKLKDGTPNMEIEKLVEKPSPENAPSRLSNFGRFILVPEICEILEQLPLGKGGELWLTDAIEEYIRRGNQVVAQPVRDGRWYTTGDPLHFLQVTLEYALDREEFGAEFREYLKSL</sequence>
<protein>
    <recommendedName>
        <fullName evidence="2">UTP--glucose-1-phosphate uridylyltransferase</fullName>
        <ecNumber evidence="2">2.7.7.9</ecNumber>
    </recommendedName>
</protein>
<evidence type="ECO:0000256" key="2">
    <source>
        <dbReference type="ARBA" id="ARBA00012415"/>
    </source>
</evidence>
<dbReference type="InterPro" id="IPR005835">
    <property type="entry name" value="NTP_transferase_dom"/>
</dbReference>
<evidence type="ECO:0000313" key="8">
    <source>
        <dbReference type="Proteomes" id="UP000230821"/>
    </source>
</evidence>
<comment type="similarity">
    <text evidence="1">Belongs to the UDPGP type 2 family.</text>
</comment>
<dbReference type="EMBL" id="PDSK01000103">
    <property type="protein sequence ID" value="PIE33116.1"/>
    <property type="molecule type" value="Genomic_DNA"/>
</dbReference>
<evidence type="ECO:0000256" key="1">
    <source>
        <dbReference type="ARBA" id="ARBA00006890"/>
    </source>
</evidence>
<reference evidence="7 8" key="1">
    <citation type="submission" date="2017-10" db="EMBL/GenBank/DDBJ databases">
        <title>Novel microbial diversity and functional potential in the marine mammal oral microbiome.</title>
        <authorList>
            <person name="Dudek N.K."/>
            <person name="Sun C.L."/>
            <person name="Burstein D."/>
            <person name="Kantor R.S."/>
            <person name="Aliaga Goltsman D.S."/>
            <person name="Bik E.M."/>
            <person name="Thomas B.C."/>
            <person name="Banfield J.F."/>
            <person name="Relman D.A."/>
        </authorList>
    </citation>
    <scope>NUCLEOTIDE SEQUENCE [LARGE SCALE GENOMIC DNA]</scope>
    <source>
        <strain evidence="7">DOLJORAL78_47_16</strain>
    </source>
</reference>
<comment type="catalytic activity">
    <reaction evidence="5">
        <text>alpha-D-glucose 1-phosphate + UTP + H(+) = UDP-alpha-D-glucose + diphosphate</text>
        <dbReference type="Rhea" id="RHEA:19889"/>
        <dbReference type="ChEBI" id="CHEBI:15378"/>
        <dbReference type="ChEBI" id="CHEBI:33019"/>
        <dbReference type="ChEBI" id="CHEBI:46398"/>
        <dbReference type="ChEBI" id="CHEBI:58601"/>
        <dbReference type="ChEBI" id="CHEBI:58885"/>
        <dbReference type="EC" id="2.7.7.9"/>
    </reaction>
</comment>
<dbReference type="Proteomes" id="UP000230821">
    <property type="component" value="Unassembled WGS sequence"/>
</dbReference>
<dbReference type="SUPFAM" id="SSF53448">
    <property type="entry name" value="Nucleotide-diphospho-sugar transferases"/>
    <property type="match status" value="1"/>
</dbReference>
<evidence type="ECO:0000256" key="5">
    <source>
        <dbReference type="ARBA" id="ARBA00048128"/>
    </source>
</evidence>
<dbReference type="CDD" id="cd02541">
    <property type="entry name" value="UGPase_prokaryotic"/>
    <property type="match status" value="1"/>
</dbReference>
<organism evidence="7 8">
    <name type="scientific">candidate division KSB3 bacterium</name>
    <dbReference type="NCBI Taxonomy" id="2044937"/>
    <lineage>
        <taxon>Bacteria</taxon>
        <taxon>candidate division KSB3</taxon>
    </lineage>
</organism>
<dbReference type="EC" id="2.7.7.9" evidence="2"/>
<keyword evidence="3 7" id="KW-0808">Transferase</keyword>
<gene>
    <name evidence="7" type="ORF">CSA56_13100</name>
</gene>
<dbReference type="InterPro" id="IPR005771">
    <property type="entry name" value="GalU_uridylyltTrfase_bac/arc"/>
</dbReference>
<dbReference type="Pfam" id="PF00483">
    <property type="entry name" value="NTP_transferase"/>
    <property type="match status" value="1"/>
</dbReference>
<dbReference type="AlphaFoldDB" id="A0A2G6KBN8"/>